<dbReference type="SUPFAM" id="SSF51735">
    <property type="entry name" value="NAD(P)-binding Rossmann-fold domains"/>
    <property type="match status" value="1"/>
</dbReference>
<dbReference type="PANTHER" id="PTHR43818:SF11">
    <property type="entry name" value="BCDNA.GH03377"/>
    <property type="match status" value="1"/>
</dbReference>
<evidence type="ECO:0000259" key="2">
    <source>
        <dbReference type="Pfam" id="PF16490"/>
    </source>
</evidence>
<evidence type="ECO:0000313" key="4">
    <source>
        <dbReference type="Proteomes" id="UP000326921"/>
    </source>
</evidence>
<dbReference type="InterPro" id="IPR036291">
    <property type="entry name" value="NAD(P)-bd_dom_sf"/>
</dbReference>
<dbReference type="Pfam" id="PF16490">
    <property type="entry name" value="Oxidoreduct_C"/>
    <property type="match status" value="1"/>
</dbReference>
<dbReference type="AlphaFoldDB" id="A0A5Q0QH60"/>
<sequence length="457" mass="51844">MRKLAFALLIIASMNACKTEKETNTGKLTLMTLDPGHFHASLIQKSLLPGIDSLCYVYGPKSFGLTSHIGLLEQYNSRADNPTHWKIEQYVGSDFLAKMLEEKPGNIVVLAGNNKQKTDYIHKSVSAELNVLSDKPMAINKEGFNLLIDAFNVAEEKKVMLYDIMTERYNIFSILQKELIHNKEIFGTLEKGTAEHPAIIKNSVHHFYKEVSGKPLIRPDWYYDVEQEGEGIVDVTTHAIDLVQWQCFPENVFDYKNDVQLLGANRFPTKISKQQFEQSTGSTNFPGFLEKDVKNDTLNVYANGDINYTLKGIHVKVAVQWNYQAPAGSGDTHLSQVRGTRAIVSIKQGKDENYKPKLYIEPVNNTGFTDAEKKNIASEIEKIAKIHQGITLKEKDKGFILEVPETLVEGHEEHFAHVANKFFNYVREGKMPEWEKSYMLTKYFITTEALAKAKTIR</sequence>
<dbReference type="InterPro" id="IPR032459">
    <property type="entry name" value="Oxidoreduct_C"/>
</dbReference>
<dbReference type="GO" id="GO:0016491">
    <property type="term" value="F:oxidoreductase activity"/>
    <property type="evidence" value="ECO:0007669"/>
    <property type="project" value="UniProtKB-KW"/>
</dbReference>
<protein>
    <submittedName>
        <fullName evidence="3">Oxidoreductase</fullName>
    </submittedName>
</protein>
<keyword evidence="4" id="KW-1185">Reference proteome</keyword>
<keyword evidence="1" id="KW-0560">Oxidoreductase</keyword>
<gene>
    <name evidence="3" type="ORF">GFH32_12420</name>
</gene>
<name>A0A5Q0QH60_9SPHI</name>
<dbReference type="EMBL" id="CP045652">
    <property type="protein sequence ID" value="QGA27072.1"/>
    <property type="molecule type" value="Genomic_DNA"/>
</dbReference>
<reference evidence="3 4" key="1">
    <citation type="submission" date="2019-10" db="EMBL/GenBank/DDBJ databases">
        <authorList>
            <person name="Dong K."/>
        </authorList>
    </citation>
    <scope>NUCLEOTIDE SEQUENCE [LARGE SCALE GENOMIC DNA]</scope>
    <source>
        <strain evidence="4">dk4302</strain>
    </source>
</reference>
<accession>A0A5Q0QH60</accession>
<dbReference type="RefSeq" id="WP_153511914.1">
    <property type="nucleotide sequence ID" value="NZ_CP045652.1"/>
</dbReference>
<dbReference type="PANTHER" id="PTHR43818">
    <property type="entry name" value="BCDNA.GH03377"/>
    <property type="match status" value="1"/>
</dbReference>
<dbReference type="Gene3D" id="3.40.50.720">
    <property type="entry name" value="NAD(P)-binding Rossmann-like Domain"/>
    <property type="match status" value="1"/>
</dbReference>
<dbReference type="KEGG" id="sphe:GFH32_12420"/>
<dbReference type="InterPro" id="IPR050463">
    <property type="entry name" value="Gfo/Idh/MocA_oxidrdct_glycsds"/>
</dbReference>
<evidence type="ECO:0000313" key="3">
    <source>
        <dbReference type="EMBL" id="QGA27072.1"/>
    </source>
</evidence>
<proteinExistence type="predicted"/>
<dbReference type="Proteomes" id="UP000326921">
    <property type="component" value="Chromosome"/>
</dbReference>
<organism evidence="3 4">
    <name type="scientific">Sphingobacterium zhuxiongii</name>
    <dbReference type="NCBI Taxonomy" id="2662364"/>
    <lineage>
        <taxon>Bacteria</taxon>
        <taxon>Pseudomonadati</taxon>
        <taxon>Bacteroidota</taxon>
        <taxon>Sphingobacteriia</taxon>
        <taxon>Sphingobacteriales</taxon>
        <taxon>Sphingobacteriaceae</taxon>
        <taxon>Sphingobacterium</taxon>
    </lineage>
</organism>
<evidence type="ECO:0000256" key="1">
    <source>
        <dbReference type="ARBA" id="ARBA00023002"/>
    </source>
</evidence>
<dbReference type="Gene3D" id="3.30.360.10">
    <property type="entry name" value="Dihydrodipicolinate Reductase, domain 2"/>
    <property type="match status" value="1"/>
</dbReference>
<feature type="domain" description="Putative oxidoreductase C-terminal" evidence="2">
    <location>
        <begin position="175"/>
        <end position="454"/>
    </location>
</feature>